<dbReference type="SMART" id="SM01091">
    <property type="entry name" value="CorC_HlyC"/>
    <property type="match status" value="1"/>
</dbReference>
<dbReference type="InterPro" id="IPR005170">
    <property type="entry name" value="Transptr-assoc_dom"/>
</dbReference>
<evidence type="ECO:0000259" key="11">
    <source>
        <dbReference type="PROSITE" id="PS51371"/>
    </source>
</evidence>
<comment type="similarity">
    <text evidence="2">Belongs to the UPF0053 family.</text>
</comment>
<evidence type="ECO:0000256" key="9">
    <source>
        <dbReference type="PROSITE-ProRule" id="PRU00703"/>
    </source>
</evidence>
<feature type="domain" description="CBS" evidence="11">
    <location>
        <begin position="291"/>
        <end position="348"/>
    </location>
</feature>
<evidence type="ECO:0000259" key="12">
    <source>
        <dbReference type="PROSITE" id="PS51846"/>
    </source>
</evidence>
<organism evidence="13 14">
    <name type="scientific">Actinomycetospora chibensis</name>
    <dbReference type="NCBI Taxonomy" id="663606"/>
    <lineage>
        <taxon>Bacteria</taxon>
        <taxon>Bacillati</taxon>
        <taxon>Actinomycetota</taxon>
        <taxon>Actinomycetes</taxon>
        <taxon>Pseudonocardiales</taxon>
        <taxon>Pseudonocardiaceae</taxon>
        <taxon>Actinomycetospora</taxon>
    </lineage>
</organism>
<dbReference type="InterPro" id="IPR002550">
    <property type="entry name" value="CNNM"/>
</dbReference>
<evidence type="ECO:0000256" key="2">
    <source>
        <dbReference type="ARBA" id="ARBA00006337"/>
    </source>
</evidence>
<dbReference type="Pfam" id="PF03471">
    <property type="entry name" value="CorC_HlyC"/>
    <property type="match status" value="1"/>
</dbReference>
<keyword evidence="5" id="KW-0677">Repeat</keyword>
<evidence type="ECO:0000256" key="5">
    <source>
        <dbReference type="ARBA" id="ARBA00022737"/>
    </source>
</evidence>
<keyword evidence="3" id="KW-1003">Cell membrane</keyword>
<evidence type="ECO:0000256" key="7">
    <source>
        <dbReference type="ARBA" id="ARBA00023122"/>
    </source>
</evidence>
<dbReference type="InterPro" id="IPR044751">
    <property type="entry name" value="Ion_transp-like_CBS"/>
</dbReference>
<evidence type="ECO:0000313" key="13">
    <source>
        <dbReference type="EMBL" id="MFC4833892.1"/>
    </source>
</evidence>
<dbReference type="InterPro" id="IPR046342">
    <property type="entry name" value="CBS_dom_sf"/>
</dbReference>
<keyword evidence="14" id="KW-1185">Reference proteome</keyword>
<comment type="caution">
    <text evidence="13">The sequence shown here is derived from an EMBL/GenBank/DDBJ whole genome shotgun (WGS) entry which is preliminary data.</text>
</comment>
<keyword evidence="6 10" id="KW-1133">Transmembrane helix</keyword>
<dbReference type="EMBL" id="JBHSIM010000035">
    <property type="protein sequence ID" value="MFC4833892.1"/>
    <property type="molecule type" value="Genomic_DNA"/>
</dbReference>
<accession>A0ABV9RNX2</accession>
<evidence type="ECO:0000256" key="8">
    <source>
        <dbReference type="ARBA" id="ARBA00023136"/>
    </source>
</evidence>
<dbReference type="PANTHER" id="PTHR43099:SF6">
    <property type="entry name" value="UPF0053 PROTEIN RV1842C"/>
    <property type="match status" value="1"/>
</dbReference>
<evidence type="ECO:0000313" key="14">
    <source>
        <dbReference type="Proteomes" id="UP001595909"/>
    </source>
</evidence>
<evidence type="ECO:0000256" key="10">
    <source>
        <dbReference type="PROSITE-ProRule" id="PRU01193"/>
    </source>
</evidence>
<evidence type="ECO:0000256" key="6">
    <source>
        <dbReference type="ARBA" id="ARBA00022989"/>
    </source>
</evidence>
<dbReference type="Pfam" id="PF01595">
    <property type="entry name" value="CNNM"/>
    <property type="match status" value="1"/>
</dbReference>
<dbReference type="Gene3D" id="3.30.465.10">
    <property type="match status" value="1"/>
</dbReference>
<keyword evidence="4 10" id="KW-0812">Transmembrane</keyword>
<evidence type="ECO:0000256" key="4">
    <source>
        <dbReference type="ARBA" id="ARBA00022692"/>
    </source>
</evidence>
<gene>
    <name evidence="13" type="ORF">ACFPEL_15870</name>
</gene>
<proteinExistence type="inferred from homology"/>
<keyword evidence="8 10" id="KW-0472">Membrane</keyword>
<evidence type="ECO:0000256" key="3">
    <source>
        <dbReference type="ARBA" id="ARBA00022475"/>
    </source>
</evidence>
<dbReference type="PANTHER" id="PTHR43099">
    <property type="entry name" value="UPF0053 PROTEIN YRKA"/>
    <property type="match status" value="1"/>
</dbReference>
<dbReference type="CDD" id="cd04590">
    <property type="entry name" value="CBS_pair_CorC_HlyC_assoc"/>
    <property type="match status" value="1"/>
</dbReference>
<dbReference type="PROSITE" id="PS51371">
    <property type="entry name" value="CBS"/>
    <property type="match status" value="1"/>
</dbReference>
<dbReference type="Proteomes" id="UP001595909">
    <property type="component" value="Unassembled WGS sequence"/>
</dbReference>
<sequence>MTEALLLLAAAVLVVACGVFVAAEFSFVGVDRAAVEREAEHDRRAQGVLAALRSLSTQLSAAQLGITITNLAIGFLAEPAIARLLTGPLTALGLSGSGASAVSLIVALSLSTAVTMIFGELVPKNLAISEPLRTSRTVQGVMRAFTTVTRPLVLVLNNTSNVLVRAVGVEPTEELASARSAEELFSLVRRSAAQGTLPDDTATLVQRTLAFTERHAADVMTPRGAMDTLAPTDTVATLLERAASTGRSRFPVLPDDTAHATTDDTPPGVIGVRDALGVAEDDRATTTIGALAHPLDAVPETLDLDRLLTLLRAADVPLALVVDEYGDLAGLVTLEDLVEELVGDVRDEHDPGTPPGARLDDDSWRCDGLLRPDEASTLLGWSLPESPEYDTLAGLLAEHLGRVPEEGDTVTVTAARPGAELGEIEECEVRITVETTERWRVTAVRLDLLGVPEVSS</sequence>
<dbReference type="RefSeq" id="WP_274192534.1">
    <property type="nucleotide sequence ID" value="NZ_BAABHN010000035.1"/>
</dbReference>
<name>A0ABV9RNX2_9PSEU</name>
<dbReference type="PROSITE" id="PS51846">
    <property type="entry name" value="CNNM"/>
    <property type="match status" value="1"/>
</dbReference>
<dbReference type="InterPro" id="IPR016169">
    <property type="entry name" value="FAD-bd_PCMH_sub2"/>
</dbReference>
<feature type="domain" description="CNNM transmembrane" evidence="12">
    <location>
        <begin position="1"/>
        <end position="201"/>
    </location>
</feature>
<dbReference type="SUPFAM" id="SSF54631">
    <property type="entry name" value="CBS-domain pair"/>
    <property type="match status" value="1"/>
</dbReference>
<dbReference type="SUPFAM" id="SSF56176">
    <property type="entry name" value="FAD-binding/transporter-associated domain-like"/>
    <property type="match status" value="1"/>
</dbReference>
<keyword evidence="7 9" id="KW-0129">CBS domain</keyword>
<dbReference type="InterPro" id="IPR000644">
    <property type="entry name" value="CBS_dom"/>
</dbReference>
<dbReference type="InterPro" id="IPR036318">
    <property type="entry name" value="FAD-bd_PCMH-like_sf"/>
</dbReference>
<evidence type="ECO:0000256" key="1">
    <source>
        <dbReference type="ARBA" id="ARBA00004651"/>
    </source>
</evidence>
<dbReference type="InterPro" id="IPR051676">
    <property type="entry name" value="UPF0053_domain"/>
</dbReference>
<dbReference type="Gene3D" id="3.10.580.10">
    <property type="entry name" value="CBS-domain"/>
    <property type="match status" value="1"/>
</dbReference>
<protein>
    <submittedName>
        <fullName evidence="13">Hemolysin family protein</fullName>
    </submittedName>
</protein>
<dbReference type="Pfam" id="PF00571">
    <property type="entry name" value="CBS"/>
    <property type="match status" value="1"/>
</dbReference>
<comment type="subcellular location">
    <subcellularLocation>
        <location evidence="1">Cell membrane</location>
        <topology evidence="1">Multi-pass membrane protein</topology>
    </subcellularLocation>
</comment>
<reference evidence="14" key="1">
    <citation type="journal article" date="2019" name="Int. J. Syst. Evol. Microbiol.">
        <title>The Global Catalogue of Microorganisms (GCM) 10K type strain sequencing project: providing services to taxonomists for standard genome sequencing and annotation.</title>
        <authorList>
            <consortium name="The Broad Institute Genomics Platform"/>
            <consortium name="The Broad Institute Genome Sequencing Center for Infectious Disease"/>
            <person name="Wu L."/>
            <person name="Ma J."/>
        </authorList>
    </citation>
    <scope>NUCLEOTIDE SEQUENCE [LARGE SCALE GENOMIC DNA]</scope>
    <source>
        <strain evidence="14">CCUG 50347</strain>
    </source>
</reference>